<dbReference type="PATRIC" id="fig|455434.6.peg.889"/>
<keyword evidence="2" id="KW-1133">Transmembrane helix</keyword>
<dbReference type="PANTHER" id="PTHR42886:SF29">
    <property type="entry name" value="PUMMELIG, ISOFORM A"/>
    <property type="match status" value="1"/>
</dbReference>
<dbReference type="Proteomes" id="UP000001202">
    <property type="component" value="Chromosome"/>
</dbReference>
<organism evidence="4 5">
    <name type="scientific">Treponema pallidum subsp. pallidum (strain SS14)</name>
    <dbReference type="NCBI Taxonomy" id="455434"/>
    <lineage>
        <taxon>Bacteria</taxon>
        <taxon>Pseudomonadati</taxon>
        <taxon>Spirochaetota</taxon>
        <taxon>Spirochaetia</taxon>
        <taxon>Spirochaetales</taxon>
        <taxon>Treponemataceae</taxon>
        <taxon>Treponema</taxon>
    </lineage>
</organism>
<protein>
    <submittedName>
        <fullName evidence="4">Carboxylesterase</fullName>
    </submittedName>
</protein>
<keyword evidence="2" id="KW-0472">Membrane</keyword>
<dbReference type="PANTHER" id="PTHR42886">
    <property type="entry name" value="RE40534P-RELATED"/>
    <property type="match status" value="1"/>
</dbReference>
<evidence type="ECO:0000256" key="1">
    <source>
        <dbReference type="PIRSR" id="PIRSR017388-1"/>
    </source>
</evidence>
<sequence length="293" mass="32926">MRPIVAAQRVTIQETRAVLAARFLFTFCCFFTTLARYLLMAEHTSCTSIHPLVRSAFYAGGAHAVLLIHGYMGTPREMQFLGRALHRDGFTVSIPRLPGHGTNREDFLETGWRDWLRRVCDEYRDLSAAYPSVSVGGLSMGGVLTALVAARFCPQKAFFCAPGFAVSDWRIKLSPLVRWFVREFAADAAPFYPEQDFNDATKDYRSAHYIAQVAQFYALQRRAIRSLACIRSTLLTILSRQDPLVPCAAVQKLLDARVRSAHQYVVLEHSGHVITDDVEREQVASCVSAFLRT</sequence>
<accession>A0A0H3BJJ6</accession>
<evidence type="ECO:0000259" key="3">
    <source>
        <dbReference type="Pfam" id="PF12697"/>
    </source>
</evidence>
<feature type="active site" description="Charge relay system" evidence="1">
    <location>
        <position position="242"/>
    </location>
</feature>
<feature type="transmembrane region" description="Helical" evidence="2">
    <location>
        <begin position="20"/>
        <end position="39"/>
    </location>
</feature>
<dbReference type="KEGG" id="tpp:TPASS_0902"/>
<feature type="domain" description="AB hydrolase-1" evidence="3">
    <location>
        <begin position="65"/>
        <end position="284"/>
    </location>
</feature>
<dbReference type="Pfam" id="PF12697">
    <property type="entry name" value="Abhydrolase_6"/>
    <property type="match status" value="1"/>
</dbReference>
<dbReference type="InterPro" id="IPR012354">
    <property type="entry name" value="Esterase_lipase"/>
</dbReference>
<feature type="active site" description="Charge relay system" evidence="1">
    <location>
        <position position="272"/>
    </location>
</feature>
<feature type="transmembrane region" description="Helical" evidence="2">
    <location>
        <begin position="51"/>
        <end position="72"/>
    </location>
</feature>
<feature type="transmembrane region" description="Helical" evidence="2">
    <location>
        <begin position="128"/>
        <end position="149"/>
    </location>
</feature>
<dbReference type="GO" id="GO:0052689">
    <property type="term" value="F:carboxylic ester hydrolase activity"/>
    <property type="evidence" value="ECO:0007669"/>
    <property type="project" value="InterPro"/>
</dbReference>
<dbReference type="PIRSF" id="PIRSF017388">
    <property type="entry name" value="Esterase_lipase"/>
    <property type="match status" value="1"/>
</dbReference>
<gene>
    <name evidence="4" type="primary">est</name>
    <name evidence="4" type="ordered locus">TPASS_0902</name>
</gene>
<proteinExistence type="predicted"/>
<feature type="active site" description="Nucleophile" evidence="1">
    <location>
        <position position="139"/>
    </location>
</feature>
<dbReference type="EMBL" id="CP000805">
    <property type="protein sequence ID" value="ACD71318.1"/>
    <property type="molecule type" value="Genomic_DNA"/>
</dbReference>
<dbReference type="InterPro" id="IPR000073">
    <property type="entry name" value="AB_hydrolase_1"/>
</dbReference>
<dbReference type="RefSeq" id="WP_010882345.1">
    <property type="nucleotide sequence ID" value="NC_010741.1"/>
</dbReference>
<keyword evidence="2" id="KW-0812">Transmembrane</keyword>
<dbReference type="GeneID" id="93876654"/>
<evidence type="ECO:0000313" key="5">
    <source>
        <dbReference type="Proteomes" id="UP000001202"/>
    </source>
</evidence>
<name>A0A0H3BJJ6_TREPS</name>
<evidence type="ECO:0000256" key="2">
    <source>
        <dbReference type="SAM" id="Phobius"/>
    </source>
</evidence>
<dbReference type="SUPFAM" id="SSF53474">
    <property type="entry name" value="alpha/beta-Hydrolases"/>
    <property type="match status" value="1"/>
</dbReference>
<evidence type="ECO:0000313" key="4">
    <source>
        <dbReference type="EMBL" id="ACD71318.1"/>
    </source>
</evidence>
<dbReference type="AlphaFoldDB" id="A0A0H3BJJ6"/>
<dbReference type="InterPro" id="IPR029058">
    <property type="entry name" value="AB_hydrolase_fold"/>
</dbReference>
<reference evidence="4 5" key="1">
    <citation type="journal article" date="2008" name="BMC Microbiol.">
        <title>Complete genome sequence of Treponema pallidum ssp. pallidum strain SS14 determined with oligonucleotide arrays.</title>
        <authorList>
            <person name="Matejkova P."/>
            <person name="Strouhal M."/>
            <person name="Smajs D."/>
            <person name="Norris S.J."/>
            <person name="Palzkill T."/>
            <person name="Petrosino J.F."/>
            <person name="Sodergren E."/>
            <person name="Norton J.E."/>
            <person name="Singh J."/>
            <person name="Richmond T.A."/>
            <person name="Molla M.N."/>
            <person name="Albert T.J."/>
            <person name="Weinstock G.M."/>
        </authorList>
    </citation>
    <scope>NUCLEOTIDE SEQUENCE [LARGE SCALE GENOMIC DNA]</scope>
    <source>
        <strain evidence="4 5">SS14</strain>
    </source>
</reference>
<dbReference type="Gene3D" id="3.40.50.1820">
    <property type="entry name" value="alpha/beta hydrolase"/>
    <property type="match status" value="1"/>
</dbReference>